<comment type="caution">
    <text evidence="1">The sequence shown here is derived from an EMBL/GenBank/DDBJ whole genome shotgun (WGS) entry which is preliminary data.</text>
</comment>
<evidence type="ECO:0000313" key="2">
    <source>
        <dbReference type="Proteomes" id="UP001190700"/>
    </source>
</evidence>
<reference evidence="1 2" key="1">
    <citation type="journal article" date="2015" name="Genome Biol. Evol.">
        <title>Comparative Genomics of a Bacterivorous Green Alga Reveals Evolutionary Causalities and Consequences of Phago-Mixotrophic Mode of Nutrition.</title>
        <authorList>
            <person name="Burns J.A."/>
            <person name="Paasch A."/>
            <person name="Narechania A."/>
            <person name="Kim E."/>
        </authorList>
    </citation>
    <scope>NUCLEOTIDE SEQUENCE [LARGE SCALE GENOMIC DNA]</scope>
    <source>
        <strain evidence="1 2">PLY_AMNH</strain>
    </source>
</reference>
<dbReference type="AlphaFoldDB" id="A0AAE0GDG7"/>
<organism evidence="1 2">
    <name type="scientific">Cymbomonas tetramitiformis</name>
    <dbReference type="NCBI Taxonomy" id="36881"/>
    <lineage>
        <taxon>Eukaryota</taxon>
        <taxon>Viridiplantae</taxon>
        <taxon>Chlorophyta</taxon>
        <taxon>Pyramimonadophyceae</taxon>
        <taxon>Pyramimonadales</taxon>
        <taxon>Pyramimonadaceae</taxon>
        <taxon>Cymbomonas</taxon>
    </lineage>
</organism>
<proteinExistence type="predicted"/>
<name>A0AAE0GDG7_9CHLO</name>
<dbReference type="EMBL" id="LGRX02006773">
    <property type="protein sequence ID" value="KAK3276086.1"/>
    <property type="molecule type" value="Genomic_DNA"/>
</dbReference>
<sequence length="144" mass="15059">MHGDSVSVYGSSDESECDEILDGPATQDSVASAYRAVAPRGMPSFLRTPALPLMAVRMLLAFAVTAEPIVGSEVGGVPEGGCRASFVDYIGYIETSLTPLAPSVETSRPSTPSFSLTNEFPGHRLLQSELTDSGHGSTVLCCCT</sequence>
<accession>A0AAE0GDG7</accession>
<keyword evidence="2" id="KW-1185">Reference proteome</keyword>
<gene>
    <name evidence="1" type="ORF">CYMTET_15822</name>
</gene>
<dbReference type="Proteomes" id="UP001190700">
    <property type="component" value="Unassembled WGS sequence"/>
</dbReference>
<evidence type="ECO:0000313" key="1">
    <source>
        <dbReference type="EMBL" id="KAK3276086.1"/>
    </source>
</evidence>
<protein>
    <submittedName>
        <fullName evidence="1">Uncharacterized protein</fullName>
    </submittedName>
</protein>